<reference evidence="13 14" key="1">
    <citation type="submission" date="2020-12" db="EMBL/GenBank/DDBJ databases">
        <title>Metabolic potential, ecology and presence of endohyphal bacteria is reflected in genomic diversity of Mucoromycotina.</title>
        <authorList>
            <person name="Muszewska A."/>
            <person name="Okrasinska A."/>
            <person name="Steczkiewicz K."/>
            <person name="Drgas O."/>
            <person name="Orlowska M."/>
            <person name="Perlinska-Lenart U."/>
            <person name="Aleksandrzak-Piekarczyk T."/>
            <person name="Szatraj K."/>
            <person name="Zielenkiewicz U."/>
            <person name="Pilsyk S."/>
            <person name="Malc E."/>
            <person name="Mieczkowski P."/>
            <person name="Kruszewska J.S."/>
            <person name="Biernat P."/>
            <person name="Pawlowska J."/>
        </authorList>
    </citation>
    <scope>NUCLEOTIDE SEQUENCE [LARGE SCALE GENOMIC DNA]</scope>
    <source>
        <strain evidence="13 14">CBS 142.35</strain>
    </source>
</reference>
<evidence type="ECO:0000256" key="2">
    <source>
        <dbReference type="ARBA" id="ARBA00007294"/>
    </source>
</evidence>
<dbReference type="GO" id="GO:0005743">
    <property type="term" value="C:mitochondrial inner membrane"/>
    <property type="evidence" value="ECO:0007669"/>
    <property type="project" value="UniProtKB-SubCell"/>
</dbReference>
<protein>
    <recommendedName>
        <fullName evidence="12">Succinate dehydrogenase [ubiquinone] cytochrome b small subunit</fullName>
    </recommendedName>
</protein>
<dbReference type="GO" id="GO:0046872">
    <property type="term" value="F:metal ion binding"/>
    <property type="evidence" value="ECO:0007669"/>
    <property type="project" value="UniProtKB-KW"/>
</dbReference>
<accession>A0A8H7RVT3</accession>
<dbReference type="PANTHER" id="PTHR13337">
    <property type="entry name" value="SUCCINATE DEHYDROGENASE"/>
    <property type="match status" value="1"/>
</dbReference>
<keyword evidence="8 12" id="KW-0496">Mitochondrion</keyword>
<evidence type="ECO:0000256" key="5">
    <source>
        <dbReference type="ARBA" id="ARBA00022792"/>
    </source>
</evidence>
<evidence type="ECO:0000256" key="4">
    <source>
        <dbReference type="ARBA" id="ARBA00022692"/>
    </source>
</evidence>
<gene>
    <name evidence="13" type="ORF">INT45_005434</name>
</gene>
<keyword evidence="4" id="KW-0812">Transmembrane</keyword>
<evidence type="ECO:0000256" key="8">
    <source>
        <dbReference type="ARBA" id="ARBA00023128"/>
    </source>
</evidence>
<dbReference type="PANTHER" id="PTHR13337:SF2">
    <property type="entry name" value="SUCCINATE DEHYDROGENASE [UBIQUINONE] CYTOCHROME B SMALL SUBUNIT, MITOCHONDRIAL"/>
    <property type="match status" value="1"/>
</dbReference>
<evidence type="ECO:0000256" key="9">
    <source>
        <dbReference type="ARBA" id="ARBA00023136"/>
    </source>
</evidence>
<comment type="similarity">
    <text evidence="2 12">Belongs to the CybS family.</text>
</comment>
<evidence type="ECO:0000256" key="12">
    <source>
        <dbReference type="RuleBase" id="RU364031"/>
    </source>
</evidence>
<evidence type="ECO:0000256" key="3">
    <source>
        <dbReference type="ARBA" id="ARBA00022448"/>
    </source>
</evidence>
<evidence type="ECO:0000313" key="13">
    <source>
        <dbReference type="EMBL" id="KAG2217548.1"/>
    </source>
</evidence>
<sequence length="149" mass="15861">MSLRLATPTLRSTARLLARQQPMGLVKIHSSVASKSAAASSTPDRMHGSYHWNAERVASIGLVPLFAGQFAFGASPVLDTFFGILLPIHIHMGFGACITDYLNTRKAPVIGKIATAALYAATAGTLVGCYQFNTNDIGLTELVVRAWTA</sequence>
<evidence type="ECO:0000256" key="6">
    <source>
        <dbReference type="ARBA" id="ARBA00022946"/>
    </source>
</evidence>
<keyword evidence="3" id="KW-0813">Transport</keyword>
<keyword evidence="9 12" id="KW-0472">Membrane</keyword>
<dbReference type="InterPro" id="IPR034804">
    <property type="entry name" value="SQR/QFR_C/D"/>
</dbReference>
<dbReference type="GO" id="GO:0006099">
    <property type="term" value="P:tricarboxylic acid cycle"/>
    <property type="evidence" value="ECO:0007669"/>
    <property type="project" value="TreeGrafter"/>
</dbReference>
<keyword evidence="11" id="KW-0479">Metal-binding</keyword>
<keyword evidence="14" id="KW-1185">Reference proteome</keyword>
<dbReference type="InterPro" id="IPR007992">
    <property type="entry name" value="CybS"/>
</dbReference>
<feature type="binding site" evidence="10">
    <location>
        <position position="101"/>
    </location>
    <ligand>
        <name>a ubiquinone</name>
        <dbReference type="ChEBI" id="CHEBI:16389"/>
        <note>ligand shared with IP/SDHB</note>
    </ligand>
</feature>
<evidence type="ECO:0000256" key="11">
    <source>
        <dbReference type="PIRSR" id="PIRSR607992-2"/>
    </source>
</evidence>
<comment type="caution">
    <text evidence="13">The sequence shown here is derived from an EMBL/GenBank/DDBJ whole genome shotgun (WGS) entry which is preliminary data.</text>
</comment>
<dbReference type="CDD" id="cd03496">
    <property type="entry name" value="SQR_TypeC_CybS"/>
    <property type="match status" value="1"/>
</dbReference>
<keyword evidence="7" id="KW-1133">Transmembrane helix</keyword>
<organism evidence="13 14">
    <name type="scientific">Circinella minor</name>
    <dbReference type="NCBI Taxonomy" id="1195481"/>
    <lineage>
        <taxon>Eukaryota</taxon>
        <taxon>Fungi</taxon>
        <taxon>Fungi incertae sedis</taxon>
        <taxon>Mucoromycota</taxon>
        <taxon>Mucoromycotina</taxon>
        <taxon>Mucoromycetes</taxon>
        <taxon>Mucorales</taxon>
        <taxon>Lichtheimiaceae</taxon>
        <taxon>Circinella</taxon>
    </lineage>
</organism>
<name>A0A8H7RVT3_9FUNG</name>
<proteinExistence type="inferred from homology"/>
<dbReference type="GO" id="GO:0006121">
    <property type="term" value="P:mitochondrial electron transport, succinate to ubiquinone"/>
    <property type="evidence" value="ECO:0007669"/>
    <property type="project" value="TreeGrafter"/>
</dbReference>
<keyword evidence="5 12" id="KW-0999">Mitochondrion inner membrane</keyword>
<dbReference type="OrthoDB" id="18577at2759"/>
<dbReference type="GO" id="GO:0048039">
    <property type="term" value="F:ubiquinone binding"/>
    <property type="evidence" value="ECO:0007669"/>
    <property type="project" value="TreeGrafter"/>
</dbReference>
<dbReference type="Gene3D" id="1.20.1300.10">
    <property type="entry name" value="Fumarate reductase/succinate dehydrogenase, transmembrane subunit"/>
    <property type="match status" value="1"/>
</dbReference>
<comment type="subcellular location">
    <subcellularLocation>
        <location evidence="1 12">Mitochondrion inner membrane</location>
        <topology evidence="1 12">Multi-pass membrane protein</topology>
    </subcellularLocation>
</comment>
<keyword evidence="6 12" id="KW-0809">Transit peptide</keyword>
<evidence type="ECO:0000256" key="7">
    <source>
        <dbReference type="ARBA" id="ARBA00022989"/>
    </source>
</evidence>
<dbReference type="GO" id="GO:0020037">
    <property type="term" value="F:heme binding"/>
    <property type="evidence" value="ECO:0007669"/>
    <property type="project" value="TreeGrafter"/>
</dbReference>
<dbReference type="Pfam" id="PF05328">
    <property type="entry name" value="CybS"/>
    <property type="match status" value="1"/>
</dbReference>
<evidence type="ECO:0000313" key="14">
    <source>
        <dbReference type="Proteomes" id="UP000646827"/>
    </source>
</evidence>
<dbReference type="Proteomes" id="UP000646827">
    <property type="component" value="Unassembled WGS sequence"/>
</dbReference>
<keyword evidence="11" id="KW-0408">Iron</keyword>
<evidence type="ECO:0000256" key="10">
    <source>
        <dbReference type="PIRSR" id="PIRSR607992-1"/>
    </source>
</evidence>
<evidence type="ECO:0000256" key="1">
    <source>
        <dbReference type="ARBA" id="ARBA00004448"/>
    </source>
</evidence>
<dbReference type="AlphaFoldDB" id="A0A8H7RVT3"/>
<dbReference type="EMBL" id="JAEPRB010000290">
    <property type="protein sequence ID" value="KAG2217548.1"/>
    <property type="molecule type" value="Genomic_DNA"/>
</dbReference>
<feature type="binding site" description="axial binding residue" evidence="11">
    <location>
        <position position="89"/>
    </location>
    <ligand>
        <name>heme b</name>
        <dbReference type="ChEBI" id="CHEBI:60344"/>
        <note>ligand shared with SDHC</note>
    </ligand>
    <ligandPart>
        <name>Fe</name>
        <dbReference type="ChEBI" id="CHEBI:18248"/>
    </ligandPart>
</feature>